<gene>
    <name evidence="1" type="ORF">DPX16_4293</name>
</gene>
<dbReference type="EMBL" id="RJVU01046426">
    <property type="protein sequence ID" value="ROL44224.1"/>
    <property type="molecule type" value="Genomic_DNA"/>
</dbReference>
<name>A0A3N0YDP4_ANAGA</name>
<evidence type="ECO:0000313" key="2">
    <source>
        <dbReference type="Proteomes" id="UP000281406"/>
    </source>
</evidence>
<organism evidence="1 2">
    <name type="scientific">Anabarilius grahami</name>
    <name type="common">Kanglang fish</name>
    <name type="synonym">Barilius grahami</name>
    <dbReference type="NCBI Taxonomy" id="495550"/>
    <lineage>
        <taxon>Eukaryota</taxon>
        <taxon>Metazoa</taxon>
        <taxon>Chordata</taxon>
        <taxon>Craniata</taxon>
        <taxon>Vertebrata</taxon>
        <taxon>Euteleostomi</taxon>
        <taxon>Actinopterygii</taxon>
        <taxon>Neopterygii</taxon>
        <taxon>Teleostei</taxon>
        <taxon>Ostariophysi</taxon>
        <taxon>Cypriniformes</taxon>
        <taxon>Xenocyprididae</taxon>
        <taxon>Xenocypridinae</taxon>
        <taxon>Xenocypridinae incertae sedis</taxon>
        <taxon>Anabarilius</taxon>
    </lineage>
</organism>
<protein>
    <submittedName>
        <fullName evidence="1">Uncharacterized protein</fullName>
    </submittedName>
</protein>
<proteinExistence type="predicted"/>
<keyword evidence="2" id="KW-1185">Reference proteome</keyword>
<sequence>MGEEEFLELYHEVRWDNGALKYLYWNGMDDILGQMLLMKEGCCPLIDFIDYIFWMCGSSFTVGVIEEDNINSPSQYQLQQPSPCLLQTGSLIISARSFPQWQKHLLQ</sequence>
<dbReference type="AlphaFoldDB" id="A0A3N0YDP4"/>
<reference evidence="1 2" key="1">
    <citation type="submission" date="2018-10" db="EMBL/GenBank/DDBJ databases">
        <title>Genome assembly for a Yunnan-Guizhou Plateau 3E fish, Anabarilius grahami (Regan), and its evolutionary and genetic applications.</title>
        <authorList>
            <person name="Jiang W."/>
        </authorList>
    </citation>
    <scope>NUCLEOTIDE SEQUENCE [LARGE SCALE GENOMIC DNA]</scope>
    <source>
        <strain evidence="1">AG-KIZ</strain>
        <tissue evidence="1">Muscle</tissue>
    </source>
</reference>
<evidence type="ECO:0000313" key="1">
    <source>
        <dbReference type="EMBL" id="ROL44224.1"/>
    </source>
</evidence>
<accession>A0A3N0YDP4</accession>
<comment type="caution">
    <text evidence="1">The sequence shown here is derived from an EMBL/GenBank/DDBJ whole genome shotgun (WGS) entry which is preliminary data.</text>
</comment>
<dbReference type="Proteomes" id="UP000281406">
    <property type="component" value="Unassembled WGS sequence"/>
</dbReference>